<dbReference type="Proteomes" id="UP000011086">
    <property type="component" value="Unassembled WGS sequence"/>
</dbReference>
<name>A0AA97PL52_PYRO3</name>
<protein>
    <submittedName>
        <fullName evidence="1">Uncharacterized protein</fullName>
    </submittedName>
</protein>
<organism evidence="1">
    <name type="scientific">Pyricularia oryzae (strain Y34)</name>
    <name type="common">Rice blast fungus</name>
    <name type="synonym">Magnaporthe oryzae</name>
    <dbReference type="NCBI Taxonomy" id="1143189"/>
    <lineage>
        <taxon>Eukaryota</taxon>
        <taxon>Fungi</taxon>
        <taxon>Dikarya</taxon>
        <taxon>Ascomycota</taxon>
        <taxon>Pezizomycotina</taxon>
        <taxon>Sordariomycetes</taxon>
        <taxon>Sordariomycetidae</taxon>
        <taxon>Magnaporthales</taxon>
        <taxon>Pyriculariaceae</taxon>
        <taxon>Pyricularia</taxon>
    </lineage>
</organism>
<evidence type="ECO:0000313" key="1">
    <source>
        <dbReference type="EMBL" id="ELQ38672.1"/>
    </source>
</evidence>
<gene>
    <name evidence="1" type="ORF">OOU_Y34scaffold00533g56</name>
</gene>
<proteinExistence type="predicted"/>
<reference evidence="1" key="1">
    <citation type="journal article" date="2012" name="PLoS Genet.">
        <title>Comparative analysis of the genomes of two field isolates of the rice blast fungus Magnaporthe oryzae.</title>
        <authorList>
            <person name="Xue M."/>
            <person name="Yang J."/>
            <person name="Li Z."/>
            <person name="Hu S."/>
            <person name="Yao N."/>
            <person name="Dean R.A."/>
            <person name="Zhao W."/>
            <person name="Shen M."/>
            <person name="Zhang H."/>
            <person name="Li C."/>
            <person name="Liu L."/>
            <person name="Cao L."/>
            <person name="Xu X."/>
            <person name="Xing Y."/>
            <person name="Hsiang T."/>
            <person name="Zhang Z."/>
            <person name="Xu J.R."/>
            <person name="Peng Y.L."/>
        </authorList>
    </citation>
    <scope>NUCLEOTIDE SEQUENCE</scope>
    <source>
        <strain evidence="1">Y34</strain>
    </source>
</reference>
<dbReference type="EMBL" id="JH793669">
    <property type="protein sequence ID" value="ELQ38672.1"/>
    <property type="molecule type" value="Genomic_DNA"/>
</dbReference>
<accession>A0AA97PL52</accession>
<sequence length="247" mass="27414">MATSSDYGTKSWTLGIEPVCVFCVEIGASQSQQGNRHGQARPGDGHEEDPQRLAARQCRLCPSKMIRIQRTRQALSRSRRCVDVGPFVKGCRRHGRSAGVRPAAVTRTARLGRLPRSYGCRVLFEGGYWRQGGLVLRRECWATWGCQAAAPICNVLKEQRRMEEVTRPIQCGGGAWGWFYTKGKIIWINDALSIELSPWSSPASSRLPWTGSRLHPPPVDSTPIPYSPEISQELGILQSAIERASQA</sequence>
<dbReference type="AlphaFoldDB" id="A0AA97PL52"/>